<evidence type="ECO:0000313" key="1">
    <source>
        <dbReference type="EMBL" id="GBM82251.1"/>
    </source>
</evidence>
<protein>
    <submittedName>
        <fullName evidence="1">Uncharacterized protein</fullName>
    </submittedName>
</protein>
<proteinExistence type="predicted"/>
<evidence type="ECO:0000313" key="2">
    <source>
        <dbReference type="Proteomes" id="UP000499080"/>
    </source>
</evidence>
<dbReference type="Proteomes" id="UP000499080">
    <property type="component" value="Unassembled WGS sequence"/>
</dbReference>
<keyword evidence="2" id="KW-1185">Reference proteome</keyword>
<organism evidence="1 2">
    <name type="scientific">Araneus ventricosus</name>
    <name type="common">Orbweaver spider</name>
    <name type="synonym">Epeira ventricosa</name>
    <dbReference type="NCBI Taxonomy" id="182803"/>
    <lineage>
        <taxon>Eukaryota</taxon>
        <taxon>Metazoa</taxon>
        <taxon>Ecdysozoa</taxon>
        <taxon>Arthropoda</taxon>
        <taxon>Chelicerata</taxon>
        <taxon>Arachnida</taxon>
        <taxon>Araneae</taxon>
        <taxon>Araneomorphae</taxon>
        <taxon>Entelegynae</taxon>
        <taxon>Araneoidea</taxon>
        <taxon>Araneidae</taxon>
        <taxon>Araneus</taxon>
    </lineage>
</organism>
<dbReference type="AlphaFoldDB" id="A0A4Y2IWG0"/>
<gene>
    <name evidence="1" type="ORF">AVEN_216085_1</name>
</gene>
<dbReference type="EMBL" id="BGPR01002997">
    <property type="protein sequence ID" value="GBM82251.1"/>
    <property type="molecule type" value="Genomic_DNA"/>
</dbReference>
<name>A0A4Y2IWG0_ARAVE</name>
<comment type="caution">
    <text evidence="1">The sequence shown here is derived from an EMBL/GenBank/DDBJ whole genome shotgun (WGS) entry which is preliminary data.</text>
</comment>
<sequence>MAFHFYAIHLCRPFTTVPSNVNPSATDHSDSLVSLLLPLIHANPRLLRFTLERESLSTYLHRSHFNIYGPAAQMKPLDIHTSEHTAPILIGFFALTTGFGVERSNLRGMESS</sequence>
<accession>A0A4Y2IWG0</accession>
<reference evidence="1 2" key="1">
    <citation type="journal article" date="2019" name="Sci. Rep.">
        <title>Orb-weaving spider Araneus ventricosus genome elucidates the spidroin gene catalogue.</title>
        <authorList>
            <person name="Kono N."/>
            <person name="Nakamura H."/>
            <person name="Ohtoshi R."/>
            <person name="Moran D.A.P."/>
            <person name="Shinohara A."/>
            <person name="Yoshida Y."/>
            <person name="Fujiwara M."/>
            <person name="Mori M."/>
            <person name="Tomita M."/>
            <person name="Arakawa K."/>
        </authorList>
    </citation>
    <scope>NUCLEOTIDE SEQUENCE [LARGE SCALE GENOMIC DNA]</scope>
</reference>